<gene>
    <name evidence="1" type="ORF">Syun_005683</name>
</gene>
<proteinExistence type="predicted"/>
<dbReference type="AlphaFoldDB" id="A0AAP0L5H1"/>
<organism evidence="1 2">
    <name type="scientific">Stephania yunnanensis</name>
    <dbReference type="NCBI Taxonomy" id="152371"/>
    <lineage>
        <taxon>Eukaryota</taxon>
        <taxon>Viridiplantae</taxon>
        <taxon>Streptophyta</taxon>
        <taxon>Embryophyta</taxon>
        <taxon>Tracheophyta</taxon>
        <taxon>Spermatophyta</taxon>
        <taxon>Magnoliopsida</taxon>
        <taxon>Ranunculales</taxon>
        <taxon>Menispermaceae</taxon>
        <taxon>Menispermoideae</taxon>
        <taxon>Cissampelideae</taxon>
        <taxon>Stephania</taxon>
    </lineage>
</organism>
<accession>A0AAP0L5H1</accession>
<name>A0AAP0L5H1_9MAGN</name>
<comment type="caution">
    <text evidence="1">The sequence shown here is derived from an EMBL/GenBank/DDBJ whole genome shotgun (WGS) entry which is preliminary data.</text>
</comment>
<dbReference type="Proteomes" id="UP001420932">
    <property type="component" value="Unassembled WGS sequence"/>
</dbReference>
<keyword evidence="2" id="KW-1185">Reference proteome</keyword>
<protein>
    <submittedName>
        <fullName evidence="1">Uncharacterized protein</fullName>
    </submittedName>
</protein>
<evidence type="ECO:0000313" key="2">
    <source>
        <dbReference type="Proteomes" id="UP001420932"/>
    </source>
</evidence>
<reference evidence="1 2" key="1">
    <citation type="submission" date="2024-01" db="EMBL/GenBank/DDBJ databases">
        <title>Genome assemblies of Stephania.</title>
        <authorList>
            <person name="Yang L."/>
        </authorList>
    </citation>
    <scope>NUCLEOTIDE SEQUENCE [LARGE SCALE GENOMIC DNA]</scope>
    <source>
        <strain evidence="1">YNDBR</strain>
        <tissue evidence="1">Leaf</tissue>
    </source>
</reference>
<dbReference type="EMBL" id="JBBNAF010000002">
    <property type="protein sequence ID" value="KAK9164781.1"/>
    <property type="molecule type" value="Genomic_DNA"/>
</dbReference>
<sequence>MGHVPRHGWTNQGGSKWLRNYLGRDHWPDQRHVQECPEYMEHVLIDQVVKAVMEPGGSKGTRQLAYKEEAMSFSSEIVSQSSRLRGHKRSSSAAWKSLSSYREDEGVGVLFFNFVEYNYWDLGLVF</sequence>
<evidence type="ECO:0000313" key="1">
    <source>
        <dbReference type="EMBL" id="KAK9164781.1"/>
    </source>
</evidence>